<keyword evidence="2" id="KW-1185">Reference proteome</keyword>
<name>A0ABN4TE89_9CLOT</name>
<organism evidence="1 2">
    <name type="scientific">Clostridium formicaceticum</name>
    <dbReference type="NCBI Taxonomy" id="1497"/>
    <lineage>
        <taxon>Bacteria</taxon>
        <taxon>Bacillati</taxon>
        <taxon>Bacillota</taxon>
        <taxon>Clostridia</taxon>
        <taxon>Eubacteriales</taxon>
        <taxon>Clostridiaceae</taxon>
        <taxon>Clostridium</taxon>
    </lineage>
</organism>
<accession>A0ABN4TE89</accession>
<dbReference type="EMBL" id="CP017603">
    <property type="protein sequence ID" value="AOY77708.1"/>
    <property type="molecule type" value="Genomic_DNA"/>
</dbReference>
<evidence type="ECO:0000313" key="1">
    <source>
        <dbReference type="EMBL" id="AOY77708.1"/>
    </source>
</evidence>
<evidence type="ECO:0008006" key="3">
    <source>
        <dbReference type="Google" id="ProtNLM"/>
    </source>
</evidence>
<reference evidence="1 2" key="1">
    <citation type="submission" date="2016-10" db="EMBL/GenBank/DDBJ databases">
        <title>Complete Genome Sequence of Acetogen Clostridium formicoaceticum ATCC 27076.</title>
        <authorList>
            <person name="Bao T."/>
            <person name="Cheng C."/>
            <person name="Zhao J."/>
            <person name="Yang S.-T."/>
            <person name="Wang J."/>
            <person name="Wang M."/>
        </authorList>
    </citation>
    <scope>NUCLEOTIDE SEQUENCE [LARGE SCALE GENOMIC DNA]</scope>
    <source>
        <strain evidence="1 2">ATCC 27076</strain>
    </source>
</reference>
<sequence length="105" mass="12609">MGLSLDTIRLMLNKYDNTQVIRKYLDMFYNQKLKEYNELKYQLNLIDTAINQLKNGNFCMDHNIVVKTLLERQVAHYTEKIPFGICYVMRSSRNVLNLKIHHIIW</sequence>
<evidence type="ECO:0000313" key="2">
    <source>
        <dbReference type="Proteomes" id="UP000177894"/>
    </source>
</evidence>
<gene>
    <name evidence="1" type="ORF">BJL90_18690</name>
</gene>
<proteinExistence type="predicted"/>
<dbReference type="Proteomes" id="UP000177894">
    <property type="component" value="Chromosome"/>
</dbReference>
<protein>
    <recommendedName>
        <fullName evidence="3">HTH merR-type domain-containing protein</fullName>
    </recommendedName>
</protein>